<reference evidence="2" key="1">
    <citation type="submission" date="2008-06" db="EMBL/GenBank/DDBJ databases">
        <title>Complete sequence of Chlorobium phaeobacteroides BS1.</title>
        <authorList>
            <consortium name="US DOE Joint Genome Institute"/>
            <person name="Lucas S."/>
            <person name="Copeland A."/>
            <person name="Lapidus A."/>
            <person name="Glavina del Rio T."/>
            <person name="Dalin E."/>
            <person name="Tice H."/>
            <person name="Bruce D."/>
            <person name="Goodwin L."/>
            <person name="Pitluck S."/>
            <person name="Schmutz J."/>
            <person name="Larimer F."/>
            <person name="Land M."/>
            <person name="Hauser L."/>
            <person name="Kyrpides N."/>
            <person name="Ovchinnikova G."/>
            <person name="Li T."/>
            <person name="Liu Z."/>
            <person name="Zhao F."/>
            <person name="Overmann J."/>
            <person name="Bryant D.A."/>
            <person name="Richardson P."/>
        </authorList>
    </citation>
    <scope>NUCLEOTIDE SEQUENCE [LARGE SCALE GENOMIC DNA]</scope>
    <source>
        <strain evidence="2">BS1</strain>
    </source>
</reference>
<evidence type="ECO:0000256" key="1">
    <source>
        <dbReference type="SAM" id="SignalP"/>
    </source>
</evidence>
<feature type="signal peptide" evidence="1">
    <location>
        <begin position="1"/>
        <end position="27"/>
    </location>
</feature>
<name>B3ELF4_CHLPB</name>
<feature type="chain" id="PRO_5002787871" description="Lipid A 3-O-deacylase-related protein" evidence="1">
    <location>
        <begin position="28"/>
        <end position="205"/>
    </location>
</feature>
<sequence>MVNINVKIIVVSVLFSGLLLFPRISSADTSAPDHAFTNQDQSVRSNYLIFSTGYVRGELKGNEDLEIIPFSVRVGLDINDFAGIHGDSSLQLGIEPFVNTIIAPDRGIEAGINIGLRYMTPMADGVSIFGEISSGPAYFGIDTVEQGDAGFNFLSQFGAGLQVELSRNMAFNTAYRFRHLSNAGFTQPNDGINTNAIIAGLSFSY</sequence>
<dbReference type="InterPro" id="IPR011250">
    <property type="entry name" value="OMP/PagP_B-barrel"/>
</dbReference>
<dbReference type="KEGG" id="cpb:Cphamn1_1824"/>
<dbReference type="SUPFAM" id="SSF56925">
    <property type="entry name" value="OMPA-like"/>
    <property type="match status" value="1"/>
</dbReference>
<proteinExistence type="predicted"/>
<protein>
    <recommendedName>
        <fullName evidence="3">Lipid A 3-O-deacylase-related protein</fullName>
    </recommendedName>
</protein>
<dbReference type="EMBL" id="CP001101">
    <property type="protein sequence ID" value="ACE04742.1"/>
    <property type="molecule type" value="Genomic_DNA"/>
</dbReference>
<dbReference type="eggNOG" id="COG3637">
    <property type="taxonomic scope" value="Bacteria"/>
</dbReference>
<accession>B3ELF4</accession>
<gene>
    <name evidence="2" type="ordered locus">Cphamn1_1824</name>
</gene>
<dbReference type="AlphaFoldDB" id="B3ELF4"/>
<dbReference type="OrthoDB" id="9797122at2"/>
<evidence type="ECO:0008006" key="3">
    <source>
        <dbReference type="Google" id="ProtNLM"/>
    </source>
</evidence>
<dbReference type="InterPro" id="IPR018550">
    <property type="entry name" value="Lipid-A_deacylase-rel"/>
</dbReference>
<dbReference type="STRING" id="331678.Cphamn1_1824"/>
<keyword evidence="1" id="KW-0732">Signal</keyword>
<dbReference type="Gene3D" id="2.40.160.20">
    <property type="match status" value="1"/>
</dbReference>
<evidence type="ECO:0000313" key="2">
    <source>
        <dbReference type="EMBL" id="ACE04742.1"/>
    </source>
</evidence>
<organism evidence="2">
    <name type="scientific">Chlorobium phaeobacteroides (strain BS1)</name>
    <dbReference type="NCBI Taxonomy" id="331678"/>
    <lineage>
        <taxon>Bacteria</taxon>
        <taxon>Pseudomonadati</taxon>
        <taxon>Chlorobiota</taxon>
        <taxon>Chlorobiia</taxon>
        <taxon>Chlorobiales</taxon>
        <taxon>Chlorobiaceae</taxon>
        <taxon>Chlorobium/Pelodictyon group</taxon>
        <taxon>Chlorobium</taxon>
    </lineage>
</organism>
<dbReference type="HOGENOM" id="CLU_118029_0_0_10"/>
<dbReference type="Pfam" id="PF09411">
    <property type="entry name" value="PagL"/>
    <property type="match status" value="1"/>
</dbReference>